<dbReference type="SMART" id="SM00034">
    <property type="entry name" value="CLECT"/>
    <property type="match status" value="1"/>
</dbReference>
<protein>
    <submittedName>
        <fullName evidence="4">Proteoglycan 4</fullName>
    </submittedName>
</protein>
<name>A0A210Q5K2_MIZYE</name>
<evidence type="ECO:0000256" key="1">
    <source>
        <dbReference type="SAM" id="MobiDB-lite"/>
    </source>
</evidence>
<dbReference type="Gene3D" id="3.10.100.10">
    <property type="entry name" value="Mannose-Binding Protein A, subunit A"/>
    <property type="match status" value="1"/>
</dbReference>
<keyword evidence="2" id="KW-1133">Transmembrane helix</keyword>
<dbReference type="OrthoDB" id="10530413at2759"/>
<dbReference type="InterPro" id="IPR001304">
    <property type="entry name" value="C-type_lectin-like"/>
</dbReference>
<dbReference type="STRING" id="6573.A0A210Q5K2"/>
<evidence type="ECO:0000256" key="2">
    <source>
        <dbReference type="SAM" id="Phobius"/>
    </source>
</evidence>
<dbReference type="InterPro" id="IPR016186">
    <property type="entry name" value="C-type_lectin-like/link_sf"/>
</dbReference>
<feature type="transmembrane region" description="Helical" evidence="2">
    <location>
        <begin position="845"/>
        <end position="864"/>
    </location>
</feature>
<evidence type="ECO:0000259" key="3">
    <source>
        <dbReference type="PROSITE" id="PS50041"/>
    </source>
</evidence>
<reference evidence="4 5" key="1">
    <citation type="journal article" date="2017" name="Nat. Ecol. Evol.">
        <title>Scallop genome provides insights into evolution of bilaterian karyotype and development.</title>
        <authorList>
            <person name="Wang S."/>
            <person name="Zhang J."/>
            <person name="Jiao W."/>
            <person name="Li J."/>
            <person name="Xun X."/>
            <person name="Sun Y."/>
            <person name="Guo X."/>
            <person name="Huan P."/>
            <person name="Dong B."/>
            <person name="Zhang L."/>
            <person name="Hu X."/>
            <person name="Sun X."/>
            <person name="Wang J."/>
            <person name="Zhao C."/>
            <person name="Wang Y."/>
            <person name="Wang D."/>
            <person name="Huang X."/>
            <person name="Wang R."/>
            <person name="Lv J."/>
            <person name="Li Y."/>
            <person name="Zhang Z."/>
            <person name="Liu B."/>
            <person name="Lu W."/>
            <person name="Hui Y."/>
            <person name="Liang J."/>
            <person name="Zhou Z."/>
            <person name="Hou R."/>
            <person name="Li X."/>
            <person name="Liu Y."/>
            <person name="Li H."/>
            <person name="Ning X."/>
            <person name="Lin Y."/>
            <person name="Zhao L."/>
            <person name="Xing Q."/>
            <person name="Dou J."/>
            <person name="Li Y."/>
            <person name="Mao J."/>
            <person name="Guo H."/>
            <person name="Dou H."/>
            <person name="Li T."/>
            <person name="Mu C."/>
            <person name="Jiang W."/>
            <person name="Fu Q."/>
            <person name="Fu X."/>
            <person name="Miao Y."/>
            <person name="Liu J."/>
            <person name="Yu Q."/>
            <person name="Li R."/>
            <person name="Liao H."/>
            <person name="Li X."/>
            <person name="Kong Y."/>
            <person name="Jiang Z."/>
            <person name="Chourrout D."/>
            <person name="Li R."/>
            <person name="Bao Z."/>
        </authorList>
    </citation>
    <scope>NUCLEOTIDE SEQUENCE [LARGE SCALE GENOMIC DNA]</scope>
    <source>
        <strain evidence="4 5">PY_sf001</strain>
    </source>
</reference>
<dbReference type="EMBL" id="NEDP02004925">
    <property type="protein sequence ID" value="OWF44023.1"/>
    <property type="molecule type" value="Genomic_DNA"/>
</dbReference>
<proteinExistence type="predicted"/>
<dbReference type="InterPro" id="IPR016187">
    <property type="entry name" value="CTDL_fold"/>
</dbReference>
<dbReference type="CDD" id="cd00037">
    <property type="entry name" value="CLECT"/>
    <property type="match status" value="1"/>
</dbReference>
<evidence type="ECO:0000313" key="4">
    <source>
        <dbReference type="EMBL" id="OWF44023.1"/>
    </source>
</evidence>
<comment type="caution">
    <text evidence="4">The sequence shown here is derived from an EMBL/GenBank/DDBJ whole genome shotgun (WGS) entry which is preliminary data.</text>
</comment>
<dbReference type="Pfam" id="PF00059">
    <property type="entry name" value="Lectin_C"/>
    <property type="match status" value="1"/>
</dbReference>
<keyword evidence="2" id="KW-0812">Transmembrane</keyword>
<sequence>MADNSNDVSIMASSFTTITLPTDMNMDATGVYENNAISVQCSNDISLLMYSVTPNLGNLIKPFHVGFFRKLFFPVTPNCSNYFVLHMVANAVSEVRITFPSSQTNTLFTTYNAISYYGGDTLVLEILAYSAALVESLADLTGTSVKANVPIGMFSGCDYSSTQNGPDYRSDKVPGQIDMGLQYIVMALNEPRFSVEGYVIVSTMENTTVITYADDTCHETKLRKSGDSHVVTMSAVNEIVVSSQPIVVVHMAYNGADNHNMYYVTPVSMFRNDYKAAAFKDMAMKVKITFNNGSEDSFEVNEHSVTMDVRDRLVDDVVGVGRLGGADVFYNNTVHFIKSQDPYLFGGYMWSEDNNDRLFITSLGRNTPRQHTVCMGDEEPLHDGCVEPLNGCHGPKNESNATTIPTTGSPNILQPTNVTVPPSTNVTIPQPTNVIVPHPTNVTFPQPTNVTIPQPTNVIVPQPTNVTVPPPTNVTIPQITNVTIPPPTNVTVPQPTNVTIPQPINVTVPQPYNVTIPQPTNVTIPQPTNVTIPPPTNVTFPQPTNVTIPPPNNVTFPQPINVTVPQPYNVTIPQPTNVTVPQPTNVTIPQTTHATPQSSIMVNVSQPMSTTASSQTTNPTLPQTTKTTTTTTTTSQSTNPTTAGSKCPINAQRYNHHGQVICYWLLVATARIQNQAYDTCLQQGGQLPIIPNSEANEVVVDLISTSNANIFYLDYTVNYTSGKIMTSSGSPQDWNNGINTTQPNGPCVVTNGNGTWSSSVCDVSTYNGVICSACKGGGASCYTHSKNYCGPCSCPNYIVNQVDITEKLQRKLDDLRRATSVNKKNTSRTLRRITCASDPRPSSAAMGYLGASVLTVVFGGFILLDLPMLFLEFKTHILGLFQG</sequence>
<feature type="compositionally biased region" description="Low complexity" evidence="1">
    <location>
        <begin position="614"/>
        <end position="642"/>
    </location>
</feature>
<keyword evidence="5" id="KW-1185">Reference proteome</keyword>
<dbReference type="AlphaFoldDB" id="A0A210Q5K2"/>
<organism evidence="4 5">
    <name type="scientific">Mizuhopecten yessoensis</name>
    <name type="common">Japanese scallop</name>
    <name type="synonym">Patinopecten yessoensis</name>
    <dbReference type="NCBI Taxonomy" id="6573"/>
    <lineage>
        <taxon>Eukaryota</taxon>
        <taxon>Metazoa</taxon>
        <taxon>Spiralia</taxon>
        <taxon>Lophotrochozoa</taxon>
        <taxon>Mollusca</taxon>
        <taxon>Bivalvia</taxon>
        <taxon>Autobranchia</taxon>
        <taxon>Pteriomorphia</taxon>
        <taxon>Pectinida</taxon>
        <taxon>Pectinoidea</taxon>
        <taxon>Pectinidae</taxon>
        <taxon>Mizuhopecten</taxon>
    </lineage>
</organism>
<gene>
    <name evidence="4" type="ORF">KP79_PYT21166</name>
</gene>
<accession>A0A210Q5K2</accession>
<dbReference type="PROSITE" id="PS50041">
    <property type="entry name" value="C_TYPE_LECTIN_2"/>
    <property type="match status" value="1"/>
</dbReference>
<dbReference type="SUPFAM" id="SSF56436">
    <property type="entry name" value="C-type lectin-like"/>
    <property type="match status" value="1"/>
</dbReference>
<feature type="region of interest" description="Disordered" evidence="1">
    <location>
        <begin position="607"/>
        <end position="644"/>
    </location>
</feature>
<feature type="domain" description="C-type lectin" evidence="3">
    <location>
        <begin position="662"/>
        <end position="762"/>
    </location>
</feature>
<evidence type="ECO:0000313" key="5">
    <source>
        <dbReference type="Proteomes" id="UP000242188"/>
    </source>
</evidence>
<dbReference type="Proteomes" id="UP000242188">
    <property type="component" value="Unassembled WGS sequence"/>
</dbReference>
<keyword evidence="2" id="KW-0472">Membrane</keyword>